<accession>A0A8H5CAF7</accession>
<organism evidence="2 3">
    <name type="scientific">Tetrapyrgos nigripes</name>
    <dbReference type="NCBI Taxonomy" id="182062"/>
    <lineage>
        <taxon>Eukaryota</taxon>
        <taxon>Fungi</taxon>
        <taxon>Dikarya</taxon>
        <taxon>Basidiomycota</taxon>
        <taxon>Agaricomycotina</taxon>
        <taxon>Agaricomycetes</taxon>
        <taxon>Agaricomycetidae</taxon>
        <taxon>Agaricales</taxon>
        <taxon>Marasmiineae</taxon>
        <taxon>Marasmiaceae</taxon>
        <taxon>Tetrapyrgos</taxon>
    </lineage>
</organism>
<comment type="caution">
    <text evidence="2">The sequence shown here is derived from an EMBL/GenBank/DDBJ whole genome shotgun (WGS) entry which is preliminary data.</text>
</comment>
<evidence type="ECO:0000313" key="2">
    <source>
        <dbReference type="EMBL" id="KAF5337659.1"/>
    </source>
</evidence>
<proteinExistence type="predicted"/>
<reference evidence="2 3" key="1">
    <citation type="journal article" date="2020" name="ISME J.">
        <title>Uncovering the hidden diversity of litter-decomposition mechanisms in mushroom-forming fungi.</title>
        <authorList>
            <person name="Floudas D."/>
            <person name="Bentzer J."/>
            <person name="Ahren D."/>
            <person name="Johansson T."/>
            <person name="Persson P."/>
            <person name="Tunlid A."/>
        </authorList>
    </citation>
    <scope>NUCLEOTIDE SEQUENCE [LARGE SCALE GENOMIC DNA]</scope>
    <source>
        <strain evidence="2 3">CBS 291.85</strain>
    </source>
</reference>
<dbReference type="EMBL" id="JAACJM010000212">
    <property type="protein sequence ID" value="KAF5337659.1"/>
    <property type="molecule type" value="Genomic_DNA"/>
</dbReference>
<feature type="region of interest" description="Disordered" evidence="1">
    <location>
        <begin position="1"/>
        <end position="20"/>
    </location>
</feature>
<dbReference type="OrthoDB" id="3061864at2759"/>
<name>A0A8H5CAF7_9AGAR</name>
<gene>
    <name evidence="2" type="ORF">D9758_012995</name>
</gene>
<dbReference type="AlphaFoldDB" id="A0A8H5CAF7"/>
<keyword evidence="3" id="KW-1185">Reference proteome</keyword>
<dbReference type="Proteomes" id="UP000559256">
    <property type="component" value="Unassembled WGS sequence"/>
</dbReference>
<evidence type="ECO:0000256" key="1">
    <source>
        <dbReference type="SAM" id="MobiDB-lite"/>
    </source>
</evidence>
<protein>
    <submittedName>
        <fullName evidence="2">Uncharacterized protein</fullName>
    </submittedName>
</protein>
<sequence length="431" mass="49108">MSSYRQEVPKVADEASQPPFSPLEQLPDELLAFIADASTTGEPQWVVKAPSKTRKLIQRKAHPNDNPIYSLSMVNKRLRRITVPLLFSSVNFMLYHLNEIASMRDILSQNRDFTKLVRVVRFTNRLYEEDYENVQEESFSAVRLLLLDILSSCPQLEHLSIPFMLDRWDSQLMEAIQSRPDLKIIYPSAQFGSKLSLPLSSFPLSKITLANWDHSSGWGDLQAFLERGLRVQEICLDLTCEKAWKDLTYPGLQIVHCITCPEPDSWDEWDSFILRHPSLERLHFPMIRTTGASSLIARPWGKFIAEIPDEFLVDSMCVRRRNGDGNGNGTTSPSRWQAEKLRITLRHRTNEAAGASTICGGLLDEDKAKMRELGKVLGPLGLDSLRLRCQHSQLHNALVSEKNHQEIIDLLKIPSIVMSVEKCSTFAFFCQ</sequence>
<evidence type="ECO:0000313" key="3">
    <source>
        <dbReference type="Proteomes" id="UP000559256"/>
    </source>
</evidence>